<feature type="transmembrane region" description="Helical" evidence="1">
    <location>
        <begin position="60"/>
        <end position="83"/>
    </location>
</feature>
<dbReference type="HOGENOM" id="CLU_129481_0_0_1"/>
<keyword evidence="3" id="KW-1185">Reference proteome</keyword>
<protein>
    <recommendedName>
        <fullName evidence="4">MARVEL domain-containing protein</fullName>
    </recommendedName>
</protein>
<keyword evidence="1" id="KW-0472">Membrane</keyword>
<dbReference type="EMBL" id="GL732564">
    <property type="protein sequence ID" value="EFX77207.1"/>
    <property type="molecule type" value="Genomic_DNA"/>
</dbReference>
<feature type="transmembrane region" description="Helical" evidence="1">
    <location>
        <begin position="119"/>
        <end position="139"/>
    </location>
</feature>
<name>E9GTI9_DAPPU</name>
<dbReference type="PANTHER" id="PTHR34609">
    <property type="entry name" value="GEO08273P1-RELATED"/>
    <property type="match status" value="1"/>
</dbReference>
<gene>
    <name evidence="2" type="ORF">DAPPUDRAFT_305865</name>
</gene>
<evidence type="ECO:0000313" key="3">
    <source>
        <dbReference type="Proteomes" id="UP000000305"/>
    </source>
</evidence>
<organism evidence="2 3">
    <name type="scientific">Daphnia pulex</name>
    <name type="common">Water flea</name>
    <dbReference type="NCBI Taxonomy" id="6669"/>
    <lineage>
        <taxon>Eukaryota</taxon>
        <taxon>Metazoa</taxon>
        <taxon>Ecdysozoa</taxon>
        <taxon>Arthropoda</taxon>
        <taxon>Crustacea</taxon>
        <taxon>Branchiopoda</taxon>
        <taxon>Diplostraca</taxon>
        <taxon>Cladocera</taxon>
        <taxon>Anomopoda</taxon>
        <taxon>Daphniidae</taxon>
        <taxon>Daphnia</taxon>
    </lineage>
</organism>
<dbReference type="InParanoid" id="E9GTI9"/>
<dbReference type="Pfam" id="PF15860">
    <property type="entry name" value="DUF4728"/>
    <property type="match status" value="1"/>
</dbReference>
<keyword evidence="1" id="KW-0812">Transmembrane</keyword>
<evidence type="ECO:0000256" key="1">
    <source>
        <dbReference type="SAM" id="Phobius"/>
    </source>
</evidence>
<dbReference type="KEGG" id="dpx:DAPPUDRAFT_305865"/>
<evidence type="ECO:0000313" key="2">
    <source>
        <dbReference type="EMBL" id="EFX77207.1"/>
    </source>
</evidence>
<feature type="transmembrane region" description="Helical" evidence="1">
    <location>
        <begin position="21"/>
        <end position="40"/>
    </location>
</feature>
<dbReference type="AlphaFoldDB" id="E9GTI9"/>
<evidence type="ECO:0008006" key="4">
    <source>
        <dbReference type="Google" id="ProtNLM"/>
    </source>
</evidence>
<proteinExistence type="predicted"/>
<accession>E9GTI9</accession>
<dbReference type="OMA" id="TIMIYLY"/>
<dbReference type="InterPro" id="IPR053077">
    <property type="entry name" value="MARVEL_domain_protein_3"/>
</dbReference>
<dbReference type="PANTHER" id="PTHR34609:SF17">
    <property type="entry name" value="GEO08273P1-RELATED"/>
    <property type="match status" value="1"/>
</dbReference>
<dbReference type="InterPro" id="IPR031720">
    <property type="entry name" value="DUF4728"/>
</dbReference>
<feature type="transmembrane region" description="Helical" evidence="1">
    <location>
        <begin position="95"/>
        <end position="113"/>
    </location>
</feature>
<keyword evidence="1" id="KW-1133">Transmembrane helix</keyword>
<dbReference type="Proteomes" id="UP000000305">
    <property type="component" value="Unassembled WGS sequence"/>
</dbReference>
<reference evidence="2 3" key="1">
    <citation type="journal article" date="2011" name="Science">
        <title>The ecoresponsive genome of Daphnia pulex.</title>
        <authorList>
            <person name="Colbourne J.K."/>
            <person name="Pfrender M.E."/>
            <person name="Gilbert D."/>
            <person name="Thomas W.K."/>
            <person name="Tucker A."/>
            <person name="Oakley T.H."/>
            <person name="Tokishita S."/>
            <person name="Aerts A."/>
            <person name="Arnold G.J."/>
            <person name="Basu M.K."/>
            <person name="Bauer D.J."/>
            <person name="Caceres C.E."/>
            <person name="Carmel L."/>
            <person name="Casola C."/>
            <person name="Choi J.H."/>
            <person name="Detter J.C."/>
            <person name="Dong Q."/>
            <person name="Dusheyko S."/>
            <person name="Eads B.D."/>
            <person name="Frohlich T."/>
            <person name="Geiler-Samerotte K.A."/>
            <person name="Gerlach D."/>
            <person name="Hatcher P."/>
            <person name="Jogdeo S."/>
            <person name="Krijgsveld J."/>
            <person name="Kriventseva E.V."/>
            <person name="Kultz D."/>
            <person name="Laforsch C."/>
            <person name="Lindquist E."/>
            <person name="Lopez J."/>
            <person name="Manak J.R."/>
            <person name="Muller J."/>
            <person name="Pangilinan J."/>
            <person name="Patwardhan R.P."/>
            <person name="Pitluck S."/>
            <person name="Pritham E.J."/>
            <person name="Rechtsteiner A."/>
            <person name="Rho M."/>
            <person name="Rogozin I.B."/>
            <person name="Sakarya O."/>
            <person name="Salamov A."/>
            <person name="Schaack S."/>
            <person name="Shapiro H."/>
            <person name="Shiga Y."/>
            <person name="Skalitzky C."/>
            <person name="Smith Z."/>
            <person name="Souvorov A."/>
            <person name="Sung W."/>
            <person name="Tang Z."/>
            <person name="Tsuchiya D."/>
            <person name="Tu H."/>
            <person name="Vos H."/>
            <person name="Wang M."/>
            <person name="Wolf Y.I."/>
            <person name="Yamagata H."/>
            <person name="Yamada T."/>
            <person name="Ye Y."/>
            <person name="Shaw J.R."/>
            <person name="Andrews J."/>
            <person name="Crease T.J."/>
            <person name="Tang H."/>
            <person name="Lucas S.M."/>
            <person name="Robertson H.M."/>
            <person name="Bork P."/>
            <person name="Koonin E.V."/>
            <person name="Zdobnov E.M."/>
            <person name="Grigoriev I.V."/>
            <person name="Lynch M."/>
            <person name="Boore J.L."/>
        </authorList>
    </citation>
    <scope>NUCLEOTIDE SEQUENCE [LARGE SCALE GENOMIC DNA]</scope>
</reference>
<sequence length="174" mass="19435">MRIPRFTESWCGCSLQTGTKIISIVSVVVKLLLVILLSIACARFDYLYNGPYDEKYSATLAVLIVFLIASICDLMVSFLLVMAAYTQRPNLARPWLVVFMVSLTIDVVVFISSVTAGDLAVAITTPIRIGFGLYFWLVVYNFCEELRGIPIIGTDYGDAERAQEDSLLRPYQTL</sequence>